<dbReference type="InterPro" id="IPR003542">
    <property type="entry name" value="Enbac_synth_compD-like"/>
</dbReference>
<comment type="caution">
    <text evidence="6">The sequence shown here is derived from an EMBL/GenBank/DDBJ whole genome shotgun (WGS) entry which is preliminary data.</text>
</comment>
<dbReference type="Proteomes" id="UP000327011">
    <property type="component" value="Unassembled WGS sequence"/>
</dbReference>
<evidence type="ECO:0000256" key="2">
    <source>
        <dbReference type="PIRSR" id="PIRSR603542-1"/>
    </source>
</evidence>
<dbReference type="EMBL" id="VYTZ01000011">
    <property type="protein sequence ID" value="KAA9375406.1"/>
    <property type="molecule type" value="Genomic_DNA"/>
</dbReference>
<feature type="domain" description="4'-phosphopantetheinyl transferase" evidence="4">
    <location>
        <begin position="107"/>
        <end position="183"/>
    </location>
</feature>
<dbReference type="GO" id="GO:0000287">
    <property type="term" value="F:magnesium ion binding"/>
    <property type="evidence" value="ECO:0007669"/>
    <property type="project" value="InterPro"/>
</dbReference>
<dbReference type="GO" id="GO:0009366">
    <property type="term" value="C:enterobactin synthetase complex"/>
    <property type="evidence" value="ECO:0007669"/>
    <property type="project" value="InterPro"/>
</dbReference>
<proteinExistence type="predicted"/>
<dbReference type="GO" id="GO:0008897">
    <property type="term" value="F:holo-[acyl-carrier-protein] synthase activity"/>
    <property type="evidence" value="ECO:0007669"/>
    <property type="project" value="InterPro"/>
</dbReference>
<evidence type="ECO:0000313" key="6">
    <source>
        <dbReference type="EMBL" id="KAA9375406.1"/>
    </source>
</evidence>
<feature type="domain" description="4'-phosphopantetheinyl transferase N-terminal" evidence="5">
    <location>
        <begin position="33"/>
        <end position="99"/>
    </location>
</feature>
<feature type="binding site" evidence="3">
    <location>
        <position position="112"/>
    </location>
    <ligand>
        <name>Mg(2+)</name>
        <dbReference type="ChEBI" id="CHEBI:18420"/>
    </ligand>
</feature>
<dbReference type="RefSeq" id="WP_150937161.1">
    <property type="nucleotide sequence ID" value="NZ_VYTZ01000011.1"/>
</dbReference>
<dbReference type="Pfam" id="PF17837">
    <property type="entry name" value="4PPT_N"/>
    <property type="match status" value="1"/>
</dbReference>
<evidence type="ECO:0000256" key="3">
    <source>
        <dbReference type="PIRSR" id="PIRSR603542-2"/>
    </source>
</evidence>
<sequence>MNEPAAIRSILPPEVVAVDTFHDAHDGMLFAAEEKAVSRSVDKRRNEFTTARICARRAMKLLGVPEQPILRGDQGEPKWPAGLVGSITHCAGYRGAVLAPRGDIVTLGIDAEPDDALTNGVLEAISLPEERLALQKLTRKHPGVAWDRLLFSAKEAVYKAWFPLTKRWLDFEDAMVTIDPDNGRFTAALKVKGPYVSGAQLTGFSGRWIATNGLLLAAIVVPAQSR</sequence>
<feature type="binding site" evidence="2">
    <location>
        <begin position="88"/>
        <end position="89"/>
    </location>
    <ligand>
        <name>CoA</name>
        <dbReference type="ChEBI" id="CHEBI:57287"/>
    </ligand>
</feature>
<dbReference type="PANTHER" id="PTHR38096">
    <property type="entry name" value="ENTEROBACTIN SYNTHASE COMPONENT D"/>
    <property type="match status" value="1"/>
</dbReference>
<dbReference type="GO" id="GO:0005886">
    <property type="term" value="C:plasma membrane"/>
    <property type="evidence" value="ECO:0007669"/>
    <property type="project" value="TreeGrafter"/>
</dbReference>
<dbReference type="SUPFAM" id="SSF56214">
    <property type="entry name" value="4'-phosphopantetheinyl transferase"/>
    <property type="match status" value="1"/>
</dbReference>
<dbReference type="AlphaFoldDB" id="A0A5J5JXE5"/>
<dbReference type="GO" id="GO:0009239">
    <property type="term" value="P:enterobactin biosynthetic process"/>
    <property type="evidence" value="ECO:0007669"/>
    <property type="project" value="InterPro"/>
</dbReference>
<gene>
    <name evidence="6" type="ORF">F5972_26960</name>
</gene>
<dbReference type="Pfam" id="PF01648">
    <property type="entry name" value="ACPS"/>
    <property type="match status" value="1"/>
</dbReference>
<feature type="binding site" evidence="3">
    <location>
        <position position="110"/>
    </location>
    <ligand>
        <name>Mg(2+)</name>
        <dbReference type="ChEBI" id="CHEBI:18420"/>
    </ligand>
</feature>
<name>A0A5J5JXE5_9ACTN</name>
<evidence type="ECO:0000313" key="7">
    <source>
        <dbReference type="Proteomes" id="UP000327011"/>
    </source>
</evidence>
<dbReference type="PRINTS" id="PR01399">
    <property type="entry name" value="ENTSNTHTASED"/>
</dbReference>
<feature type="binding site" evidence="2">
    <location>
        <position position="52"/>
    </location>
    <ligand>
        <name>CoA</name>
        <dbReference type="ChEBI" id="CHEBI:57287"/>
    </ligand>
</feature>
<dbReference type="InterPro" id="IPR008278">
    <property type="entry name" value="4-PPantetheinyl_Trfase_dom"/>
</dbReference>
<keyword evidence="3" id="KW-0460">Magnesium</keyword>
<feature type="binding site" evidence="2">
    <location>
        <position position="159"/>
    </location>
    <ligand>
        <name>CoA</name>
        <dbReference type="ChEBI" id="CHEBI:57287"/>
    </ligand>
</feature>
<feature type="binding site" evidence="2">
    <location>
        <position position="44"/>
    </location>
    <ligand>
        <name>CoA</name>
        <dbReference type="ChEBI" id="CHEBI:57287"/>
    </ligand>
</feature>
<keyword evidence="3" id="KW-0479">Metal-binding</keyword>
<feature type="binding site" evidence="2">
    <location>
        <position position="155"/>
    </location>
    <ligand>
        <name>CoA</name>
        <dbReference type="ChEBI" id="CHEBI:57287"/>
    </ligand>
</feature>
<evidence type="ECO:0000256" key="1">
    <source>
        <dbReference type="ARBA" id="ARBA00022679"/>
    </source>
</evidence>
<keyword evidence="7" id="KW-1185">Reference proteome</keyword>
<feature type="binding site" evidence="2">
    <location>
        <position position="110"/>
    </location>
    <ligand>
        <name>CoA</name>
        <dbReference type="ChEBI" id="CHEBI:57287"/>
    </ligand>
</feature>
<evidence type="ECO:0000259" key="4">
    <source>
        <dbReference type="Pfam" id="PF01648"/>
    </source>
</evidence>
<feature type="binding site" evidence="3">
    <location>
        <position position="111"/>
    </location>
    <ligand>
        <name>Mg(2+)</name>
        <dbReference type="ChEBI" id="CHEBI:18420"/>
    </ligand>
</feature>
<dbReference type="InterPro" id="IPR037143">
    <property type="entry name" value="4-PPantetheinyl_Trfase_dom_sf"/>
</dbReference>
<accession>A0A5J5JXE5</accession>
<reference evidence="6 7" key="1">
    <citation type="submission" date="2019-09" db="EMBL/GenBank/DDBJ databases">
        <title>Screening of Novel Bioactive Compounds from Soil-Associated.</title>
        <authorList>
            <person name="Gong X."/>
        </authorList>
    </citation>
    <scope>NUCLEOTIDE SEQUENCE [LARGE SCALE GENOMIC DNA]</scope>
    <source>
        <strain evidence="6 7">Gxj-6</strain>
    </source>
</reference>
<protein>
    <submittedName>
        <fullName evidence="6">4'-phosphopantetheinyl transferase superfamily protein</fullName>
    </submittedName>
</protein>
<dbReference type="InterPro" id="IPR041354">
    <property type="entry name" value="4PPT_N"/>
</dbReference>
<evidence type="ECO:0000259" key="5">
    <source>
        <dbReference type="Pfam" id="PF17837"/>
    </source>
</evidence>
<keyword evidence="1 6" id="KW-0808">Transferase</keyword>
<dbReference type="PANTHER" id="PTHR38096:SF1">
    <property type="entry name" value="ENTEROBACTIN SYNTHASE COMPONENT D"/>
    <property type="match status" value="1"/>
</dbReference>
<comment type="cofactor">
    <cofactor evidence="3">
        <name>Mg(2+)</name>
        <dbReference type="ChEBI" id="CHEBI:18420"/>
    </cofactor>
</comment>
<organism evidence="6 7">
    <name type="scientific">Microbispora cellulosiformans</name>
    <dbReference type="NCBI Taxonomy" id="2614688"/>
    <lineage>
        <taxon>Bacteria</taxon>
        <taxon>Bacillati</taxon>
        <taxon>Actinomycetota</taxon>
        <taxon>Actinomycetes</taxon>
        <taxon>Streptosporangiales</taxon>
        <taxon>Streptosporangiaceae</taxon>
        <taxon>Microbispora</taxon>
    </lineage>
</organism>
<feature type="binding site" evidence="2">
    <location>
        <position position="169"/>
    </location>
    <ligand>
        <name>CoA</name>
        <dbReference type="ChEBI" id="CHEBI:57287"/>
    </ligand>
</feature>